<dbReference type="RefSeq" id="WP_070070231.1">
    <property type="nucleotide sequence ID" value="NZ_MKKK01000034.1"/>
</dbReference>
<dbReference type="Proteomes" id="UP000185895">
    <property type="component" value="Unassembled WGS sequence"/>
</dbReference>
<name>A0A1E7R523_9GAMM</name>
<dbReference type="Pfam" id="PF09084">
    <property type="entry name" value="NMT1"/>
    <property type="match status" value="1"/>
</dbReference>
<evidence type="ECO:0000313" key="7">
    <source>
        <dbReference type="Proteomes" id="UP000185895"/>
    </source>
</evidence>
<feature type="domain" description="SsuA/THI5-like" evidence="5">
    <location>
        <begin position="60"/>
        <end position="257"/>
    </location>
</feature>
<organism evidence="6 7">
    <name type="scientific">Acinetobacter qingfengensis</name>
    <dbReference type="NCBI Taxonomy" id="1262585"/>
    <lineage>
        <taxon>Bacteria</taxon>
        <taxon>Pseudomonadati</taxon>
        <taxon>Pseudomonadota</taxon>
        <taxon>Gammaproteobacteria</taxon>
        <taxon>Moraxellales</taxon>
        <taxon>Moraxellaceae</taxon>
        <taxon>Acinetobacter</taxon>
    </lineage>
</organism>
<comment type="similarity">
    <text evidence="2">Belongs to the bacterial solute-binding protein SsuA/TauA family.</text>
</comment>
<keyword evidence="7" id="KW-1185">Reference proteome</keyword>
<dbReference type="SUPFAM" id="SSF53850">
    <property type="entry name" value="Periplasmic binding protein-like II"/>
    <property type="match status" value="1"/>
</dbReference>
<dbReference type="EMBL" id="MKKK01000034">
    <property type="protein sequence ID" value="OEY94424.1"/>
    <property type="molecule type" value="Genomic_DNA"/>
</dbReference>
<dbReference type="PANTHER" id="PTHR30024:SF47">
    <property type="entry name" value="TAURINE-BINDING PERIPLASMIC PROTEIN"/>
    <property type="match status" value="1"/>
</dbReference>
<comment type="caution">
    <text evidence="6">The sequence shown here is derived from an EMBL/GenBank/DDBJ whole genome shotgun (WGS) entry which is preliminary data.</text>
</comment>
<evidence type="ECO:0000313" key="6">
    <source>
        <dbReference type="EMBL" id="OEY94424.1"/>
    </source>
</evidence>
<keyword evidence="3 4" id="KW-0732">Signal</keyword>
<dbReference type="AlphaFoldDB" id="A0A1E7R523"/>
<proteinExistence type="inferred from homology"/>
<dbReference type="Gene3D" id="3.40.190.10">
    <property type="entry name" value="Periplasmic binding protein-like II"/>
    <property type="match status" value="2"/>
</dbReference>
<evidence type="ECO:0000256" key="4">
    <source>
        <dbReference type="SAM" id="SignalP"/>
    </source>
</evidence>
<dbReference type="CDD" id="cd13563">
    <property type="entry name" value="PBP2_SsuA_like_6"/>
    <property type="match status" value="1"/>
</dbReference>
<feature type="chain" id="PRO_5043144602" evidence="4">
    <location>
        <begin position="26"/>
        <end position="343"/>
    </location>
</feature>
<protein>
    <submittedName>
        <fullName evidence="6">ABC transporter substrate-binding protein</fullName>
    </submittedName>
</protein>
<comment type="subcellular location">
    <subcellularLocation>
        <location evidence="1">Periplasm</location>
    </subcellularLocation>
</comment>
<evidence type="ECO:0000256" key="1">
    <source>
        <dbReference type="ARBA" id="ARBA00004418"/>
    </source>
</evidence>
<feature type="signal peptide" evidence="4">
    <location>
        <begin position="1"/>
        <end position="25"/>
    </location>
</feature>
<evidence type="ECO:0000256" key="3">
    <source>
        <dbReference type="ARBA" id="ARBA00022729"/>
    </source>
</evidence>
<dbReference type="InterPro" id="IPR015168">
    <property type="entry name" value="SsuA/THI5"/>
</dbReference>
<dbReference type="GO" id="GO:0042597">
    <property type="term" value="C:periplasmic space"/>
    <property type="evidence" value="ECO:0007669"/>
    <property type="project" value="UniProtKB-SubCell"/>
</dbReference>
<evidence type="ECO:0000259" key="5">
    <source>
        <dbReference type="Pfam" id="PF09084"/>
    </source>
</evidence>
<dbReference type="PANTHER" id="PTHR30024">
    <property type="entry name" value="ALIPHATIC SULFONATES-BINDING PROTEIN-RELATED"/>
    <property type="match status" value="1"/>
</dbReference>
<dbReference type="STRING" id="1262585.BJI46_03530"/>
<gene>
    <name evidence="6" type="ORF">BJI46_03530</name>
</gene>
<dbReference type="PROSITE" id="PS51257">
    <property type="entry name" value="PROKAR_LIPOPROTEIN"/>
    <property type="match status" value="1"/>
</dbReference>
<reference evidence="6 7" key="1">
    <citation type="submission" date="2016-09" db="EMBL/GenBank/DDBJ databases">
        <authorList>
            <person name="Capua I."/>
            <person name="De Benedictis P."/>
            <person name="Joannis T."/>
            <person name="Lombin L.H."/>
            <person name="Cattoli G."/>
        </authorList>
    </citation>
    <scope>NUCLEOTIDE SEQUENCE [LARGE SCALE GENOMIC DNA]</scope>
    <source>
        <strain evidence="6 7">ANC 4671</strain>
    </source>
</reference>
<evidence type="ECO:0000256" key="2">
    <source>
        <dbReference type="ARBA" id="ARBA00010742"/>
    </source>
</evidence>
<dbReference type="OrthoDB" id="5292144at2"/>
<accession>A0A1E7R523</accession>
<sequence>MINRTATLTLSVILGMLLTACDNTAKTPDTQTKSEQSSTTNSKPITIGYSDWPGWVAWQIAIDKGWLKEAGLNVDFKWFDYSSSLNAFSANQLDAVMVTNGDNLITSSGGTKGIIIMATDYSAGNDVIIAKDGINNIADLKGKWIATEKGLVDHLLLSTALDDAKIPLSDIKLVNSVTNELPQVFASKDISAIAVWQPVASQALKSVAGSKIIYTSKDKPGLIYDTVSVNMNSLTQNKEQWTKFVQVWDKVVNYIQDPKTHDDAVKIMANRVGVDPSQYAKMIDGTHFLSLQENKKVFAKGAALDSIYGSSYHVNEFNVKNGIYQTLVDVDSLIDPTIVQGSN</sequence>